<protein>
    <submittedName>
        <fullName evidence="4">Transaldolase/EF-hand domain-containing protein</fullName>
    </submittedName>
</protein>
<feature type="compositionally biased region" description="Basic and acidic residues" evidence="1">
    <location>
        <begin position="92"/>
        <end position="108"/>
    </location>
</feature>
<accession>A0A0P1EJ57</accession>
<sequence>MAPRKQGKNVMKSAKFIPAIIVSALAITGTSVFAAGGKDREPVTFQQLDANGDGQVTKEEMQAHRNQRFTNADTDGDGQLSVEEMQAAGQKKANDRVTKMFERNDANKDGFLSEDELPKPRRADKMFDRIDANEDGAISEEEFADAKDRMGKRHKKHGKADSDDS</sequence>
<dbReference type="Pfam" id="PF13202">
    <property type="entry name" value="EF-hand_5"/>
    <property type="match status" value="4"/>
</dbReference>
<feature type="region of interest" description="Disordered" evidence="1">
    <location>
        <begin position="59"/>
        <end position="165"/>
    </location>
</feature>
<dbReference type="PROSITE" id="PS00018">
    <property type="entry name" value="EF_HAND_1"/>
    <property type="match status" value="2"/>
</dbReference>
<dbReference type="STRING" id="81569.RUM4293_03338"/>
<dbReference type="PROSITE" id="PS50222">
    <property type="entry name" value="EF_HAND_2"/>
    <property type="match status" value="2"/>
</dbReference>
<evidence type="ECO:0000256" key="1">
    <source>
        <dbReference type="SAM" id="MobiDB-lite"/>
    </source>
</evidence>
<dbReference type="InterPro" id="IPR011992">
    <property type="entry name" value="EF-hand-dom_pair"/>
</dbReference>
<evidence type="ECO:0000256" key="2">
    <source>
        <dbReference type="SAM" id="SignalP"/>
    </source>
</evidence>
<reference evidence="4 5" key="1">
    <citation type="submission" date="2015-09" db="EMBL/GenBank/DDBJ databases">
        <authorList>
            <consortium name="Swine Surveillance"/>
        </authorList>
    </citation>
    <scope>NUCLEOTIDE SEQUENCE [LARGE SCALE GENOMIC DNA]</scope>
    <source>
        <strain evidence="4 5">CECT 4292</strain>
    </source>
</reference>
<evidence type="ECO:0000259" key="3">
    <source>
        <dbReference type="PROSITE" id="PS50222"/>
    </source>
</evidence>
<name>A0A0P1EJ57_9RHOB</name>
<dbReference type="InterPro" id="IPR018247">
    <property type="entry name" value="EF_Hand_1_Ca_BS"/>
</dbReference>
<feature type="compositionally biased region" description="Basic and acidic residues" evidence="1">
    <location>
        <begin position="116"/>
        <end position="132"/>
    </location>
</feature>
<organism evidence="4 5">
    <name type="scientific">Ruegeria atlantica</name>
    <dbReference type="NCBI Taxonomy" id="81569"/>
    <lineage>
        <taxon>Bacteria</taxon>
        <taxon>Pseudomonadati</taxon>
        <taxon>Pseudomonadota</taxon>
        <taxon>Alphaproteobacteria</taxon>
        <taxon>Rhodobacterales</taxon>
        <taxon>Roseobacteraceae</taxon>
        <taxon>Ruegeria</taxon>
    </lineage>
</organism>
<gene>
    <name evidence="4" type="ORF">RUA4292_04559</name>
</gene>
<feature type="compositionally biased region" description="Acidic residues" evidence="1">
    <location>
        <begin position="133"/>
        <end position="143"/>
    </location>
</feature>
<feature type="chain" id="PRO_5006061601" evidence="2">
    <location>
        <begin position="35"/>
        <end position="165"/>
    </location>
</feature>
<dbReference type="SMART" id="SM00054">
    <property type="entry name" value="EFh"/>
    <property type="match status" value="2"/>
</dbReference>
<feature type="domain" description="EF-hand" evidence="3">
    <location>
        <begin position="118"/>
        <end position="153"/>
    </location>
</feature>
<evidence type="ECO:0000313" key="5">
    <source>
        <dbReference type="Proteomes" id="UP000050783"/>
    </source>
</evidence>
<dbReference type="EMBL" id="CYPU01000073">
    <property type="protein sequence ID" value="CUH50351.1"/>
    <property type="molecule type" value="Genomic_DNA"/>
</dbReference>
<proteinExistence type="predicted"/>
<dbReference type="Proteomes" id="UP000050783">
    <property type="component" value="Unassembled WGS sequence"/>
</dbReference>
<dbReference type="InterPro" id="IPR002048">
    <property type="entry name" value="EF_hand_dom"/>
</dbReference>
<evidence type="ECO:0000313" key="4">
    <source>
        <dbReference type="EMBL" id="CUH50351.1"/>
    </source>
</evidence>
<dbReference type="AlphaFoldDB" id="A0A0P1EJ57"/>
<dbReference type="GO" id="GO:0005509">
    <property type="term" value="F:calcium ion binding"/>
    <property type="evidence" value="ECO:0007669"/>
    <property type="project" value="InterPro"/>
</dbReference>
<dbReference type="Gene3D" id="1.10.238.10">
    <property type="entry name" value="EF-hand"/>
    <property type="match status" value="3"/>
</dbReference>
<feature type="signal peptide" evidence="2">
    <location>
        <begin position="1"/>
        <end position="34"/>
    </location>
</feature>
<dbReference type="SUPFAM" id="SSF47473">
    <property type="entry name" value="EF-hand"/>
    <property type="match status" value="1"/>
</dbReference>
<keyword evidence="2" id="KW-0732">Signal</keyword>
<feature type="domain" description="EF-hand" evidence="3">
    <location>
        <begin position="60"/>
        <end position="95"/>
    </location>
</feature>